<gene>
    <name evidence="2" type="ORF">QR680_003570</name>
</gene>
<name>A0AA39HN32_9BILA</name>
<organism evidence="2 3">
    <name type="scientific">Steinernema hermaphroditum</name>
    <dbReference type="NCBI Taxonomy" id="289476"/>
    <lineage>
        <taxon>Eukaryota</taxon>
        <taxon>Metazoa</taxon>
        <taxon>Ecdysozoa</taxon>
        <taxon>Nematoda</taxon>
        <taxon>Chromadorea</taxon>
        <taxon>Rhabditida</taxon>
        <taxon>Tylenchina</taxon>
        <taxon>Panagrolaimomorpha</taxon>
        <taxon>Strongyloidoidea</taxon>
        <taxon>Steinernematidae</taxon>
        <taxon>Steinernema</taxon>
    </lineage>
</organism>
<reference evidence="2" key="1">
    <citation type="submission" date="2023-06" db="EMBL/GenBank/DDBJ databases">
        <title>Genomic analysis of the entomopathogenic nematode Steinernema hermaphroditum.</title>
        <authorList>
            <person name="Schwarz E.M."/>
            <person name="Heppert J.K."/>
            <person name="Baniya A."/>
            <person name="Schwartz H.T."/>
            <person name="Tan C.-H."/>
            <person name="Antoshechkin I."/>
            <person name="Sternberg P.W."/>
            <person name="Goodrich-Blair H."/>
            <person name="Dillman A.R."/>
        </authorList>
    </citation>
    <scope>NUCLEOTIDE SEQUENCE</scope>
    <source>
        <strain evidence="2">PS9179</strain>
        <tissue evidence="2">Whole animal</tissue>
    </source>
</reference>
<accession>A0AA39HN32</accession>
<keyword evidence="3" id="KW-1185">Reference proteome</keyword>
<comment type="caution">
    <text evidence="2">The sequence shown here is derived from an EMBL/GenBank/DDBJ whole genome shotgun (WGS) entry which is preliminary data.</text>
</comment>
<proteinExistence type="predicted"/>
<sequence>MDGHNHFVGQRKCDCPFGGKPQRFNKCTLDERYSLMSPDLDICDTSHPKKQQRKVDAPQRRNTTSAVGLSKILLAKQLRFCEEDHAAQLHIPFDVFLSA</sequence>
<evidence type="ECO:0000313" key="2">
    <source>
        <dbReference type="EMBL" id="KAK0407754.1"/>
    </source>
</evidence>
<protein>
    <submittedName>
        <fullName evidence="2">Uncharacterized protein</fullName>
    </submittedName>
</protein>
<dbReference type="Proteomes" id="UP001175271">
    <property type="component" value="Unassembled WGS sequence"/>
</dbReference>
<dbReference type="EMBL" id="JAUCMV010000003">
    <property type="protein sequence ID" value="KAK0407754.1"/>
    <property type="molecule type" value="Genomic_DNA"/>
</dbReference>
<evidence type="ECO:0000256" key="1">
    <source>
        <dbReference type="SAM" id="MobiDB-lite"/>
    </source>
</evidence>
<evidence type="ECO:0000313" key="3">
    <source>
        <dbReference type="Proteomes" id="UP001175271"/>
    </source>
</evidence>
<feature type="region of interest" description="Disordered" evidence="1">
    <location>
        <begin position="40"/>
        <end position="62"/>
    </location>
</feature>
<dbReference type="AlphaFoldDB" id="A0AA39HN32"/>